<dbReference type="AlphaFoldDB" id="A0A0F6SKI8"/>
<geneLocation type="plasmid" evidence="1">
    <name>pO104_H21</name>
</geneLocation>
<dbReference type="RefSeq" id="WP_001379349.1">
    <property type="nucleotide sequence ID" value="NZ_KM085450.1"/>
</dbReference>
<protein>
    <submittedName>
        <fullName evidence="1">Uncharacterized protein</fullName>
    </submittedName>
</protein>
<name>A0A0F6SKI8_ECOLX</name>
<sequence>MNDGRQTPPSPEAWKIRFLANGTPGTWFYTDDAAVTKEWLRAHCDDVEVIPLCRMHDGPVFREHHINELSAALARMLHMHHILLERTRYRENIHDAECIREIHEAPLQAIGILEKYKRTKS</sequence>
<keyword evidence="1" id="KW-0614">Plasmid</keyword>
<proteinExistence type="predicted"/>
<evidence type="ECO:0000313" key="1">
    <source>
        <dbReference type="EMBL" id="AKF17035.1"/>
    </source>
</evidence>
<dbReference type="EMBL" id="KM085450">
    <property type="protein sequence ID" value="AKF17035.1"/>
    <property type="molecule type" value="Genomic_DNA"/>
</dbReference>
<reference evidence="1" key="1">
    <citation type="journal article" date="2015" name="BMC Microbiol.">
        <title>Genome sequencing and comparative genomics provides insights on the evolutionary dynamics and pathogenic potential of different H-serotypes of Shiga toxin-producing Escherichia coli O104.</title>
        <authorList>
            <person name="Yan X."/>
            <person name="Fratamico P.M."/>
            <person name="Bono J.L."/>
            <person name="Baranzoni G.M."/>
            <person name="Chen C.Y."/>
        </authorList>
    </citation>
    <scope>NUCLEOTIDE SEQUENCE</scope>
    <source>
        <strain evidence="1">94-3024</strain>
        <plasmid evidence="1">pO104_H21</plasmid>
    </source>
</reference>
<accession>A0A0F6SKI8</accession>
<organism evidence="1">
    <name type="scientific">Escherichia coli O104:H21</name>
    <dbReference type="NCBI Taxonomy" id="1335302"/>
    <lineage>
        <taxon>Bacteria</taxon>
        <taxon>Pseudomonadati</taxon>
        <taxon>Pseudomonadota</taxon>
        <taxon>Gammaproteobacteria</taxon>
        <taxon>Enterobacterales</taxon>
        <taxon>Enterobacteriaceae</taxon>
        <taxon>Escherichia</taxon>
    </lineage>
</organism>